<dbReference type="EMBL" id="CP002551">
    <property type="protein sequence ID" value="ADZ08510.1"/>
    <property type="molecule type" value="Genomic_DNA"/>
</dbReference>
<name>F0T898_METLA</name>
<dbReference type="GeneID" id="10276690"/>
<feature type="transmembrane region" description="Helical" evidence="1">
    <location>
        <begin position="7"/>
        <end position="35"/>
    </location>
</feature>
<feature type="transmembrane region" description="Helical" evidence="1">
    <location>
        <begin position="118"/>
        <end position="136"/>
    </location>
</feature>
<feature type="transmembrane region" description="Helical" evidence="1">
    <location>
        <begin position="163"/>
        <end position="182"/>
    </location>
</feature>
<accession>F0T898</accession>
<keyword evidence="1" id="KW-0812">Transmembrane</keyword>
<feature type="transmembrane region" description="Helical" evidence="1">
    <location>
        <begin position="47"/>
        <end position="80"/>
    </location>
</feature>
<feature type="transmembrane region" description="Helical" evidence="1">
    <location>
        <begin position="92"/>
        <end position="112"/>
    </location>
</feature>
<evidence type="ECO:0000313" key="3">
    <source>
        <dbReference type="Proteomes" id="UP000007490"/>
    </source>
</evidence>
<dbReference type="HOGENOM" id="CLU_1140581_0_0_2"/>
<evidence type="ECO:0000256" key="1">
    <source>
        <dbReference type="SAM" id="Phobius"/>
    </source>
</evidence>
<keyword evidence="3" id="KW-1185">Reference proteome</keyword>
<dbReference type="KEGG" id="mel:Metbo_0258"/>
<evidence type="ECO:0000313" key="2">
    <source>
        <dbReference type="EMBL" id="ADZ08510.1"/>
    </source>
</evidence>
<gene>
    <name evidence="2" type="ordered locus">Metbo_0258</name>
</gene>
<dbReference type="InterPro" id="IPR007404">
    <property type="entry name" value="YdjM-like"/>
</dbReference>
<proteinExistence type="predicted"/>
<feature type="transmembrane region" description="Helical" evidence="1">
    <location>
        <begin position="203"/>
        <end position="222"/>
    </location>
</feature>
<dbReference type="eggNOG" id="arCOG04880">
    <property type="taxonomic scope" value="Archaea"/>
</dbReference>
<protein>
    <recommendedName>
        <fullName evidence="4">Membrane-bound metal-dependent hydrolase</fullName>
    </recommendedName>
</protein>
<feature type="transmembrane region" description="Helical" evidence="1">
    <location>
        <begin position="141"/>
        <end position="157"/>
    </location>
</feature>
<keyword evidence="1" id="KW-0472">Membrane</keyword>
<dbReference type="AlphaFoldDB" id="F0T898"/>
<dbReference type="OrthoDB" id="118042at2157"/>
<reference evidence="3" key="1">
    <citation type="submission" date="2011-02" db="EMBL/GenBank/DDBJ databases">
        <title>Complete sequence of Methanobacterium sp. AL-21.</title>
        <authorList>
            <consortium name="US DOE Joint Genome Institute"/>
            <person name="Lucas S."/>
            <person name="Copeland A."/>
            <person name="Lapidus A."/>
            <person name="Cheng J.-F."/>
            <person name="Goodwin L."/>
            <person name="Pitluck S."/>
            <person name="Chertkov O."/>
            <person name="Detter J.C."/>
            <person name="Han C."/>
            <person name="Tapia R."/>
            <person name="Land M."/>
            <person name="Hauser L."/>
            <person name="Kyrpides N."/>
            <person name="Ivanova N."/>
            <person name="Mikhailova N."/>
            <person name="Pagani I."/>
            <person name="Cadillo-Quiroz H."/>
            <person name="Imachi H."/>
            <person name="Zinder S."/>
            <person name="Liu W."/>
            <person name="Woyke T."/>
        </authorList>
    </citation>
    <scope>NUCLEOTIDE SEQUENCE [LARGE SCALE GENOMIC DNA]</scope>
    <source>
        <strain evidence="3">AL-21</strain>
    </source>
</reference>
<keyword evidence="1" id="KW-1133">Transmembrane helix</keyword>
<dbReference type="RefSeq" id="WP_013643861.1">
    <property type="nucleotide sequence ID" value="NC_015216.1"/>
</dbReference>
<dbReference type="Pfam" id="PF04307">
    <property type="entry name" value="YdjM"/>
    <property type="match status" value="1"/>
</dbReference>
<reference evidence="2 3" key="2">
    <citation type="journal article" date="2014" name="Int. J. Syst. Evol. Microbiol.">
        <title>Methanobacterium paludis sp. nov. and a novel strain of Methanobacterium lacus isolated from northern peatlands.</title>
        <authorList>
            <person name="Cadillo-Quiroz H."/>
            <person name="Brauer S.L."/>
            <person name="Goodson N."/>
            <person name="Yavitt J.B."/>
            <person name="Zinder S.H."/>
        </authorList>
    </citation>
    <scope>NUCLEOTIDE SEQUENCE [LARGE SCALE GENOMIC DNA]</scope>
    <source>
        <strain evidence="2 3">AL-21</strain>
    </source>
</reference>
<organism evidence="2 3">
    <name type="scientific">Methanobacterium lacus (strain AL-21)</name>
    <dbReference type="NCBI Taxonomy" id="877455"/>
    <lineage>
        <taxon>Archaea</taxon>
        <taxon>Methanobacteriati</taxon>
        <taxon>Methanobacteriota</taxon>
        <taxon>Methanomada group</taxon>
        <taxon>Methanobacteria</taxon>
        <taxon>Methanobacteriales</taxon>
        <taxon>Methanobacteriaceae</taxon>
        <taxon>Methanobacterium</taxon>
    </lineage>
</organism>
<sequence length="228" mass="25372">MPSYKEHVLAAIIMVFPFFQDVFYIALAVIGASMIDMDHQVNQKNITIVGLLGIILALILYILHLPYLVGILIAVMALLFYLSEHRGFMHSLLGIIFISACVGFFVLGAYTLMTDYGISLKITLIVISLILGIVILNKKLVPIYAFIIILALLFTSNQVFNTYYVFIALLIGAISHLILDLFTKAGVELLSPITSQKFHKLAGFTLLGLYLGAVMVSVVMYGNHFMWF</sequence>
<evidence type="ECO:0008006" key="4">
    <source>
        <dbReference type="Google" id="ProtNLM"/>
    </source>
</evidence>
<dbReference type="Proteomes" id="UP000007490">
    <property type="component" value="Chromosome"/>
</dbReference>
<dbReference type="STRING" id="877455.Metbo_0258"/>